<dbReference type="InterPro" id="IPR012340">
    <property type="entry name" value="NA-bd_OB-fold"/>
</dbReference>
<evidence type="ECO:0000256" key="7">
    <source>
        <dbReference type="ARBA" id="ARBA00023002"/>
    </source>
</evidence>
<proteinExistence type="predicted"/>
<dbReference type="PANTHER" id="PTHR36999:SF1">
    <property type="entry name" value="ISOCITRATE DEHYDROGENASE (NADP(+))"/>
    <property type="match status" value="1"/>
</dbReference>
<dbReference type="PANTHER" id="PTHR36999">
    <property type="entry name" value="ISOCITRATE DEHYDROGENASE [NADP]"/>
    <property type="match status" value="1"/>
</dbReference>
<dbReference type="GO" id="GO:0046872">
    <property type="term" value="F:metal ion binding"/>
    <property type="evidence" value="ECO:0007669"/>
    <property type="project" value="UniProtKB-KW"/>
</dbReference>
<evidence type="ECO:0000256" key="4">
    <source>
        <dbReference type="ARBA" id="ARBA00022723"/>
    </source>
</evidence>
<dbReference type="SUPFAM" id="SSF50249">
    <property type="entry name" value="Nucleic acid-binding proteins"/>
    <property type="match status" value="1"/>
</dbReference>
<comment type="caution">
    <text evidence="9">The sequence shown here is derived from an EMBL/GenBank/DDBJ whole genome shotgun (WGS) entry which is preliminary data.</text>
</comment>
<accession>A0A812Y1S1</accession>
<gene>
    <name evidence="9" type="primary">icd</name>
    <name evidence="9" type="ORF">SPIL2461_LOCUS22015</name>
</gene>
<protein>
    <submittedName>
        <fullName evidence="9">Icd protein</fullName>
    </submittedName>
</protein>
<evidence type="ECO:0000313" key="10">
    <source>
        <dbReference type="Proteomes" id="UP000649617"/>
    </source>
</evidence>
<keyword evidence="7" id="KW-0560">Oxidoreductase</keyword>
<keyword evidence="5" id="KW-0460">Magnesium</keyword>
<evidence type="ECO:0000256" key="1">
    <source>
        <dbReference type="ARBA" id="ARBA00001946"/>
    </source>
</evidence>
<dbReference type="SUPFAM" id="SSF53659">
    <property type="entry name" value="Isocitrate/Isopropylmalate dehydrogenase-like"/>
    <property type="match status" value="1"/>
</dbReference>
<sequence>MAKMIYTHTDEAPMLATYSLLPIIQAMVRSSNVRVETSDISVAARIIALFPEKLRPQQRMRDALSDLGKLCQKPEANIIKLPNVSASVPQLKEAIKELQGQGYGIPDYPEDPKDDEEKKVQEKYKKVLGSAVNPVLREGNSDRRAATSVKNYAKKHPHRMGAWTADSKTHVSSMTEGDFFGNEQSVTIESDTEVKIVFESDRGSTTTLKEKLALVKGEIMDAAAMSTVKLREYLEKEIADAKAKDVMLSLHLKATMMKISDPILFGHVVNIYFKDVFAKYEEEFKALGVNPNFGLDDLYKKLEKSEKKAEIEAAIMDTYKVQPRLAMVNSDKGITNLHVSSNVIIDASMPAMIRDGGKMWNKDNKQEDTKCLIPDRCYAGVFQTVIDFCKKSGAFNPSTMGTVPNVGLMAQKAEEYGSHDKTFEMKESGSVKVIDSSGKVLLETKVGAGDIWRACQTKDVAIKDWVKLAVTRARASSTPAIFWLNKDRAHDAQLLKKVEAYLKDHDTSGLEISIKTPEEACLESLQRAKESKDTISVTGNVLRDYNTDLFPILELNTSAKMLSIVPMLAGGGMYETGAGGSAPKHVEQFVEEGHLRWDSLGEFLALEPSLMDIGTKGENKKAVVLSKALGLAIEKFLEENKSPSRKVNEIDNRGSHFYLCLYWVEALANQSEDEQLKAQFTAGLAKLKESEAQIAEDLVKCQGKPVDIGGYYHPDPRKTRVAMRPSDTFNRILNYIMHWKPLRKPTFTKVEQIEPEQRGVNLMLKCLSCTETKASESNASGLRIWEAKCGDETGAVTLSIRSPEIAEVCKPDASLRLQNARVVMVKGFIRLNVDKWAALKPAEPLECSVNTKNDVSAVEYELTAA</sequence>
<keyword evidence="10" id="KW-1185">Reference proteome</keyword>
<dbReference type="GO" id="GO:0006097">
    <property type="term" value="P:glyoxylate cycle"/>
    <property type="evidence" value="ECO:0007669"/>
    <property type="project" value="UniProtKB-KW"/>
</dbReference>
<evidence type="ECO:0000256" key="2">
    <source>
        <dbReference type="ARBA" id="ARBA00022435"/>
    </source>
</evidence>
<dbReference type="Gene3D" id="2.40.50.140">
    <property type="entry name" value="Nucleic acid-binding proteins"/>
    <property type="match status" value="1"/>
</dbReference>
<dbReference type="Proteomes" id="UP000649617">
    <property type="component" value="Unassembled WGS sequence"/>
</dbReference>
<dbReference type="GO" id="GO:0006099">
    <property type="term" value="P:tricarboxylic acid cycle"/>
    <property type="evidence" value="ECO:0007669"/>
    <property type="project" value="UniProtKB-KW"/>
</dbReference>
<dbReference type="Gene3D" id="3.40.718.10">
    <property type="entry name" value="Isopropylmalate Dehydrogenase"/>
    <property type="match status" value="1"/>
</dbReference>
<dbReference type="EMBL" id="CAJNIZ010046796">
    <property type="protein sequence ID" value="CAE7756842.1"/>
    <property type="molecule type" value="Genomic_DNA"/>
</dbReference>
<keyword evidence="4" id="KW-0479">Metal-binding</keyword>
<organism evidence="9 10">
    <name type="scientific">Symbiodinium pilosum</name>
    <name type="common">Dinoflagellate</name>
    <dbReference type="NCBI Taxonomy" id="2952"/>
    <lineage>
        <taxon>Eukaryota</taxon>
        <taxon>Sar</taxon>
        <taxon>Alveolata</taxon>
        <taxon>Dinophyceae</taxon>
        <taxon>Suessiales</taxon>
        <taxon>Symbiodiniaceae</taxon>
        <taxon>Symbiodinium</taxon>
    </lineage>
</organism>
<evidence type="ECO:0000259" key="8">
    <source>
        <dbReference type="Pfam" id="PF21473"/>
    </source>
</evidence>
<keyword evidence="2" id="KW-0329">Glyoxylate bypass</keyword>
<dbReference type="OrthoDB" id="408849at2759"/>
<comment type="cofactor">
    <cofactor evidence="1">
        <name>Mg(2+)</name>
        <dbReference type="ChEBI" id="CHEBI:18420"/>
    </cofactor>
</comment>
<name>A0A812Y1S1_SYMPI</name>
<evidence type="ECO:0000256" key="3">
    <source>
        <dbReference type="ARBA" id="ARBA00022532"/>
    </source>
</evidence>
<evidence type="ECO:0000313" key="9">
    <source>
        <dbReference type="EMBL" id="CAE7756842.1"/>
    </source>
</evidence>
<evidence type="ECO:0000256" key="5">
    <source>
        <dbReference type="ARBA" id="ARBA00022842"/>
    </source>
</evidence>
<evidence type="ECO:0000256" key="6">
    <source>
        <dbReference type="ARBA" id="ARBA00022857"/>
    </source>
</evidence>
<keyword evidence="3" id="KW-0816">Tricarboxylic acid cycle</keyword>
<dbReference type="Pfam" id="PF21473">
    <property type="entry name" value="OB_Ssb-like"/>
    <property type="match status" value="1"/>
</dbReference>
<dbReference type="AlphaFoldDB" id="A0A812Y1S1"/>
<dbReference type="Pfam" id="PF03971">
    <property type="entry name" value="IDH"/>
    <property type="match status" value="1"/>
</dbReference>
<dbReference type="NCBIfam" id="TIGR00178">
    <property type="entry name" value="monomer_idh"/>
    <property type="match status" value="1"/>
</dbReference>
<dbReference type="InterPro" id="IPR048970">
    <property type="entry name" value="OB_Ssb-like"/>
</dbReference>
<feature type="domain" description="Single-stranded DNA binding protein Ssb-like OB fold" evidence="8">
    <location>
        <begin position="754"/>
        <end position="840"/>
    </location>
</feature>
<reference evidence="9" key="1">
    <citation type="submission" date="2021-02" db="EMBL/GenBank/DDBJ databases">
        <authorList>
            <person name="Dougan E. K."/>
            <person name="Rhodes N."/>
            <person name="Thang M."/>
            <person name="Chan C."/>
        </authorList>
    </citation>
    <scope>NUCLEOTIDE SEQUENCE</scope>
</reference>
<dbReference type="GO" id="GO:0004450">
    <property type="term" value="F:isocitrate dehydrogenase (NADP+) activity"/>
    <property type="evidence" value="ECO:0007669"/>
    <property type="project" value="InterPro"/>
</dbReference>
<keyword evidence="6" id="KW-0521">NADP</keyword>
<dbReference type="InterPro" id="IPR004436">
    <property type="entry name" value="Isocitrate_DH_NADP_mono"/>
</dbReference>